<reference evidence="2" key="1">
    <citation type="submission" date="2018-05" db="EMBL/GenBank/DDBJ databases">
        <authorList>
            <person name="Lanie J.A."/>
            <person name="Ng W.-L."/>
            <person name="Kazmierczak K.M."/>
            <person name="Andrzejewski T.M."/>
            <person name="Davidsen T.M."/>
            <person name="Wayne K.J."/>
            <person name="Tettelin H."/>
            <person name="Glass J.I."/>
            <person name="Rusch D."/>
            <person name="Podicherti R."/>
            <person name="Tsui H.-C.T."/>
            <person name="Winkler M.E."/>
        </authorList>
    </citation>
    <scope>NUCLEOTIDE SEQUENCE</scope>
</reference>
<evidence type="ECO:0000256" key="1">
    <source>
        <dbReference type="SAM" id="MobiDB-lite"/>
    </source>
</evidence>
<evidence type="ECO:0000313" key="2">
    <source>
        <dbReference type="EMBL" id="SVB25223.1"/>
    </source>
</evidence>
<feature type="region of interest" description="Disordered" evidence="1">
    <location>
        <begin position="53"/>
        <end position="92"/>
    </location>
</feature>
<sequence>MVPLYPTRATIITAEDGCQETRSVGPGLSYELVTVGELGVILSPLDEFFKEYRPPRSVPSSPPGNVPRPLPGDFVQRVPTKKSTSDLCIPTT</sequence>
<organism evidence="2">
    <name type="scientific">marine metagenome</name>
    <dbReference type="NCBI Taxonomy" id="408172"/>
    <lineage>
        <taxon>unclassified sequences</taxon>
        <taxon>metagenomes</taxon>
        <taxon>ecological metagenomes</taxon>
    </lineage>
</organism>
<name>A0A382CIQ4_9ZZZZ</name>
<gene>
    <name evidence="2" type="ORF">METZ01_LOCUS178077</name>
</gene>
<accession>A0A382CIQ4</accession>
<proteinExistence type="predicted"/>
<feature type="compositionally biased region" description="Pro residues" evidence="1">
    <location>
        <begin position="56"/>
        <end position="70"/>
    </location>
</feature>
<dbReference type="AlphaFoldDB" id="A0A382CIQ4"/>
<protein>
    <submittedName>
        <fullName evidence="2">Uncharacterized protein</fullName>
    </submittedName>
</protein>
<dbReference type="EMBL" id="UINC01034416">
    <property type="protein sequence ID" value="SVB25223.1"/>
    <property type="molecule type" value="Genomic_DNA"/>
</dbReference>
<feature type="compositionally biased region" description="Polar residues" evidence="1">
    <location>
        <begin position="81"/>
        <end position="92"/>
    </location>
</feature>
<feature type="non-terminal residue" evidence="2">
    <location>
        <position position="92"/>
    </location>
</feature>